<dbReference type="OrthoDB" id="300179at2157"/>
<sequence length="147" mass="15911">MPTDREAFLAGDRPDDVAIYIEDDAIDDETKLEDYGDRVADGTLLVVEGEQGRNAFRAATGLDAMAFAKEAMGTDGEIAETLTDATCPEHGDGDTDADDGHDLKFIFAFSEEQNEDVGGLYAEGDVVHAYARCTCGEAYSDKWVVEE</sequence>
<dbReference type="AlphaFoldDB" id="M0BQS6"/>
<comment type="caution">
    <text evidence="1">The sequence shown here is derived from an EMBL/GenBank/DDBJ whole genome shotgun (WGS) entry which is preliminary data.</text>
</comment>
<dbReference type="EMBL" id="AOIQ01000010">
    <property type="protein sequence ID" value="ELZ11994.1"/>
    <property type="molecule type" value="Genomic_DNA"/>
</dbReference>
<gene>
    <name evidence="1" type="ORF">C479_06097</name>
</gene>
<keyword evidence="2" id="KW-1185">Reference proteome</keyword>
<evidence type="ECO:0000313" key="1">
    <source>
        <dbReference type="EMBL" id="ELZ11994.1"/>
    </source>
</evidence>
<dbReference type="Pfam" id="PF19123">
    <property type="entry name" value="DUF5807"/>
    <property type="match status" value="1"/>
</dbReference>
<dbReference type="Proteomes" id="UP000011560">
    <property type="component" value="Unassembled WGS sequence"/>
</dbReference>
<proteinExistence type="predicted"/>
<dbReference type="STRING" id="1227490.C479_06097"/>
<protein>
    <submittedName>
        <fullName evidence="1">Uncharacterized protein</fullName>
    </submittedName>
</protein>
<evidence type="ECO:0000313" key="2">
    <source>
        <dbReference type="Proteomes" id="UP000011560"/>
    </source>
</evidence>
<dbReference type="InterPro" id="IPR043830">
    <property type="entry name" value="DUF5807"/>
</dbReference>
<organism evidence="1 2">
    <name type="scientific">Halovivax asiaticus JCM 14624</name>
    <dbReference type="NCBI Taxonomy" id="1227490"/>
    <lineage>
        <taxon>Archaea</taxon>
        <taxon>Methanobacteriati</taxon>
        <taxon>Methanobacteriota</taxon>
        <taxon>Stenosarchaea group</taxon>
        <taxon>Halobacteria</taxon>
        <taxon>Halobacteriales</taxon>
        <taxon>Natrialbaceae</taxon>
        <taxon>Halovivax</taxon>
    </lineage>
</organism>
<reference evidence="1 2" key="1">
    <citation type="journal article" date="2014" name="PLoS Genet.">
        <title>Phylogenetically driven sequencing of extremely halophilic archaea reveals strategies for static and dynamic osmo-response.</title>
        <authorList>
            <person name="Becker E.A."/>
            <person name="Seitzer P.M."/>
            <person name="Tritt A."/>
            <person name="Larsen D."/>
            <person name="Krusor M."/>
            <person name="Yao A.I."/>
            <person name="Wu D."/>
            <person name="Madern D."/>
            <person name="Eisen J.A."/>
            <person name="Darling A.E."/>
            <person name="Facciotti M.T."/>
        </authorList>
    </citation>
    <scope>NUCLEOTIDE SEQUENCE [LARGE SCALE GENOMIC DNA]</scope>
    <source>
        <strain evidence="1 2">JCM 14624</strain>
    </source>
</reference>
<dbReference type="RefSeq" id="WP_007699403.1">
    <property type="nucleotide sequence ID" value="NZ_AOIQ01000010.1"/>
</dbReference>
<accession>M0BQS6</accession>
<name>M0BQS6_9EURY</name>